<organism evidence="4 5">
    <name type="scientific">Lentinula edodes</name>
    <name type="common">Shiitake mushroom</name>
    <name type="synonym">Lentinus edodes</name>
    <dbReference type="NCBI Taxonomy" id="5353"/>
    <lineage>
        <taxon>Eukaryota</taxon>
        <taxon>Fungi</taxon>
        <taxon>Dikarya</taxon>
        <taxon>Basidiomycota</taxon>
        <taxon>Agaricomycotina</taxon>
        <taxon>Agaricomycetes</taxon>
        <taxon>Agaricomycetidae</taxon>
        <taxon>Agaricales</taxon>
        <taxon>Marasmiineae</taxon>
        <taxon>Omphalotaceae</taxon>
        <taxon>Lentinula</taxon>
    </lineage>
</organism>
<dbReference type="OrthoDB" id="2270193at2759"/>
<protein>
    <submittedName>
        <fullName evidence="4">Sra-ydg domain-containing protein</fullName>
    </submittedName>
</protein>
<reference evidence="4 5" key="2">
    <citation type="submission" date="2017-02" db="EMBL/GenBank/DDBJ databases">
        <title>A genome survey and senescence transcriptome analysis in Lentinula edodes.</title>
        <authorList>
            <person name="Sakamoto Y."/>
            <person name="Nakade K."/>
            <person name="Sato S."/>
            <person name="Yoshida Y."/>
            <person name="Miyazaki K."/>
            <person name="Natsume S."/>
            <person name="Konno N."/>
        </authorList>
    </citation>
    <scope>NUCLEOTIDE SEQUENCE [LARGE SCALE GENOMIC DNA]</scope>
    <source>
        <strain evidence="4 5">NBRC 111202</strain>
    </source>
</reference>
<proteinExistence type="predicted"/>
<feature type="domain" description="YDG" evidence="3">
    <location>
        <begin position="24"/>
        <end position="170"/>
    </location>
</feature>
<dbReference type="InterPro" id="IPR036987">
    <property type="entry name" value="SRA-YDG_sf"/>
</dbReference>
<dbReference type="Gene3D" id="2.30.280.10">
    <property type="entry name" value="SRA-YDG"/>
    <property type="match status" value="1"/>
</dbReference>
<dbReference type="GO" id="GO:0044027">
    <property type="term" value="P:negative regulation of gene expression via chromosomal CpG island methylation"/>
    <property type="evidence" value="ECO:0007669"/>
    <property type="project" value="TreeGrafter"/>
</dbReference>
<keyword evidence="1 2" id="KW-0539">Nucleus</keyword>
<dbReference type="AlphaFoldDB" id="A0A1Q3E4I1"/>
<gene>
    <name evidence="4" type="ORF">LENED_003696</name>
</gene>
<dbReference type="InterPro" id="IPR045134">
    <property type="entry name" value="UHRF1/2-like"/>
</dbReference>
<reference evidence="4 5" key="1">
    <citation type="submission" date="2016-08" db="EMBL/GenBank/DDBJ databases">
        <authorList>
            <consortium name="Lentinula edodes genome sequencing consortium"/>
            <person name="Sakamoto Y."/>
            <person name="Nakade K."/>
            <person name="Sato S."/>
            <person name="Yoshida Y."/>
            <person name="Miyazaki K."/>
            <person name="Natsume S."/>
            <person name="Konno N."/>
        </authorList>
    </citation>
    <scope>NUCLEOTIDE SEQUENCE [LARGE SCALE GENOMIC DNA]</scope>
    <source>
        <strain evidence="4 5">NBRC 111202</strain>
    </source>
</reference>
<dbReference type="InterPro" id="IPR015947">
    <property type="entry name" value="PUA-like_sf"/>
</dbReference>
<evidence type="ECO:0000313" key="5">
    <source>
        <dbReference type="Proteomes" id="UP000188533"/>
    </source>
</evidence>
<dbReference type="GO" id="GO:0005634">
    <property type="term" value="C:nucleus"/>
    <property type="evidence" value="ECO:0007669"/>
    <property type="project" value="UniProtKB-SubCell"/>
</dbReference>
<dbReference type="SUPFAM" id="SSF88697">
    <property type="entry name" value="PUA domain-like"/>
    <property type="match status" value="1"/>
</dbReference>
<dbReference type="STRING" id="5353.A0A1Q3E4I1"/>
<sequence length="181" mass="20270">MAAERLRAKLLQNANLFPDPLGNNVIEGLVVGTVFKTRDELQKKKIHVQRFAGISGTKELGAQSVVLSGQYEDDGDKGDVIIYTGTGGQRNSYRNPGPQIEDQSFDHPMNQHLYKSFQNRRPIRVIRGSAANSKYAPVEGYRYDGMYTITEAYMDKGQSGYAVCKFKLERNPGQTPIPIRQ</sequence>
<dbReference type="PROSITE" id="PS51015">
    <property type="entry name" value="YDG"/>
    <property type="match status" value="1"/>
</dbReference>
<keyword evidence="5" id="KW-1185">Reference proteome</keyword>
<evidence type="ECO:0000256" key="1">
    <source>
        <dbReference type="ARBA" id="ARBA00023242"/>
    </source>
</evidence>
<dbReference type="Pfam" id="PF02182">
    <property type="entry name" value="SAD_SRA"/>
    <property type="match status" value="1"/>
</dbReference>
<dbReference type="PANTHER" id="PTHR14140">
    <property type="entry name" value="E3 UBIQUITIN-PROTEIN LIGASE UHRF-RELATED"/>
    <property type="match status" value="1"/>
</dbReference>
<evidence type="ECO:0000256" key="2">
    <source>
        <dbReference type="PROSITE-ProRule" id="PRU00358"/>
    </source>
</evidence>
<name>A0A1Q3E4I1_LENED</name>
<dbReference type="GO" id="GO:0016567">
    <property type="term" value="P:protein ubiquitination"/>
    <property type="evidence" value="ECO:0007669"/>
    <property type="project" value="TreeGrafter"/>
</dbReference>
<comment type="subcellular location">
    <subcellularLocation>
        <location evidence="2">Nucleus</location>
    </subcellularLocation>
</comment>
<dbReference type="PANTHER" id="PTHR14140:SF27">
    <property type="entry name" value="OS04G0289800 PROTEIN"/>
    <property type="match status" value="1"/>
</dbReference>
<evidence type="ECO:0000259" key="3">
    <source>
        <dbReference type="PROSITE" id="PS51015"/>
    </source>
</evidence>
<dbReference type="EMBL" id="BDGU01000081">
    <property type="protein sequence ID" value="GAW02066.1"/>
    <property type="molecule type" value="Genomic_DNA"/>
</dbReference>
<dbReference type="InterPro" id="IPR003105">
    <property type="entry name" value="SRA_YDG"/>
</dbReference>
<dbReference type="SMART" id="SM00466">
    <property type="entry name" value="SRA"/>
    <property type="match status" value="1"/>
</dbReference>
<comment type="caution">
    <text evidence="4">The sequence shown here is derived from an EMBL/GenBank/DDBJ whole genome shotgun (WGS) entry which is preliminary data.</text>
</comment>
<dbReference type="GO" id="GO:0061630">
    <property type="term" value="F:ubiquitin protein ligase activity"/>
    <property type="evidence" value="ECO:0007669"/>
    <property type="project" value="TreeGrafter"/>
</dbReference>
<evidence type="ECO:0000313" key="4">
    <source>
        <dbReference type="EMBL" id="GAW02066.1"/>
    </source>
</evidence>
<dbReference type="Proteomes" id="UP000188533">
    <property type="component" value="Unassembled WGS sequence"/>
</dbReference>
<accession>A0A1Q3E4I1</accession>